<organism evidence="7 8">
    <name type="scientific">Agrocybe chaxingu</name>
    <dbReference type="NCBI Taxonomy" id="84603"/>
    <lineage>
        <taxon>Eukaryota</taxon>
        <taxon>Fungi</taxon>
        <taxon>Dikarya</taxon>
        <taxon>Basidiomycota</taxon>
        <taxon>Agaricomycotina</taxon>
        <taxon>Agaricomycetes</taxon>
        <taxon>Agaricomycetidae</taxon>
        <taxon>Agaricales</taxon>
        <taxon>Agaricineae</taxon>
        <taxon>Strophariaceae</taxon>
        <taxon>Agrocybe</taxon>
    </lineage>
</organism>
<keyword evidence="8" id="KW-1185">Reference proteome</keyword>
<dbReference type="Proteomes" id="UP001148786">
    <property type="component" value="Unassembled WGS sequence"/>
</dbReference>
<dbReference type="AlphaFoldDB" id="A0A9W8K0Z7"/>
<dbReference type="Gene3D" id="3.50.50.60">
    <property type="entry name" value="FAD/NAD(P)-binding domain"/>
    <property type="match status" value="1"/>
</dbReference>
<dbReference type="Pfam" id="PF01494">
    <property type="entry name" value="FAD_binding_3"/>
    <property type="match status" value="1"/>
</dbReference>
<protein>
    <recommendedName>
        <fullName evidence="6">FAD-binding domain-containing protein</fullName>
    </recommendedName>
</protein>
<evidence type="ECO:0000313" key="7">
    <source>
        <dbReference type="EMBL" id="KAJ3509209.1"/>
    </source>
</evidence>
<dbReference type="InterPro" id="IPR002938">
    <property type="entry name" value="FAD-bd"/>
</dbReference>
<dbReference type="EMBL" id="JANKHO010000495">
    <property type="protein sequence ID" value="KAJ3509209.1"/>
    <property type="molecule type" value="Genomic_DNA"/>
</dbReference>
<dbReference type="InterPro" id="IPR050493">
    <property type="entry name" value="FAD-dep_Monooxygenase_BioMet"/>
</dbReference>
<dbReference type="PANTHER" id="PTHR13789">
    <property type="entry name" value="MONOOXYGENASE"/>
    <property type="match status" value="1"/>
</dbReference>
<name>A0A9W8K0Z7_9AGAR</name>
<dbReference type="PANTHER" id="PTHR13789:SF306">
    <property type="entry name" value="HYDROXYLASE, PUTATIVE-RELATED"/>
    <property type="match status" value="1"/>
</dbReference>
<keyword evidence="2" id="KW-0285">Flavoprotein</keyword>
<dbReference type="InterPro" id="IPR036188">
    <property type="entry name" value="FAD/NAD-bd_sf"/>
</dbReference>
<comment type="caution">
    <text evidence="7">The sequence shown here is derived from an EMBL/GenBank/DDBJ whole genome shotgun (WGS) entry which is preliminary data.</text>
</comment>
<keyword evidence="5" id="KW-0503">Monooxygenase</keyword>
<evidence type="ECO:0000256" key="4">
    <source>
        <dbReference type="ARBA" id="ARBA00023002"/>
    </source>
</evidence>
<evidence type="ECO:0000256" key="5">
    <source>
        <dbReference type="ARBA" id="ARBA00023033"/>
    </source>
</evidence>
<comment type="similarity">
    <text evidence="1">Belongs to the paxM FAD-dependent monooxygenase family.</text>
</comment>
<gene>
    <name evidence="7" type="ORF">NLJ89_g5343</name>
</gene>
<reference evidence="7" key="1">
    <citation type="submission" date="2022-07" db="EMBL/GenBank/DDBJ databases">
        <title>Genome Sequence of Agrocybe chaxingu.</title>
        <authorList>
            <person name="Buettner E."/>
        </authorList>
    </citation>
    <scope>NUCLEOTIDE SEQUENCE</scope>
    <source>
        <strain evidence="7">MP-N11</strain>
    </source>
</reference>
<evidence type="ECO:0000256" key="2">
    <source>
        <dbReference type="ARBA" id="ARBA00022630"/>
    </source>
</evidence>
<dbReference type="OrthoDB" id="5428495at2759"/>
<proteinExistence type="inferred from homology"/>
<evidence type="ECO:0000313" key="8">
    <source>
        <dbReference type="Proteomes" id="UP001148786"/>
    </source>
</evidence>
<dbReference type="GO" id="GO:0071949">
    <property type="term" value="F:FAD binding"/>
    <property type="evidence" value="ECO:0007669"/>
    <property type="project" value="InterPro"/>
</dbReference>
<sequence>MLLTGLASAYTLRRAGHEVVLLEKGDGKARSTGGLRSPPNLTKLLNQWGLGPTLDHIARQCTRINFYAGESGDTIGSMVIHEDFIKDLVAGFMFVQHGKLQSLLLELAEQEGVSFRYNTRVLGADPDSASVVLETGERLYGDVIIGADGHGSVIRSSLEHEVNLLDQENHLILAFTIPVDQLRADEDLRPLTNPSTWAFWLGDGYVVHANVLNEGRDYTVTIVHNYAGPVRECDEDWRSQSNITEFGIDFTQLDSRAKKLLDLASNVSSRVVRTRGQLDSLVSETSKIILVGEAAHSLVPGGHHCTALALEDAQTLGCLFGRIQNKNQVSRLVTAYDEIRLPRSNFALQYDAHHQAMLKASPGPMREQRDALLRQTLIQDEDEHMEEATFMKVWGNEFVLFAHDATEKVEDWWGQYGSLIVQCPNRHSIVPNVEISVLKDTNQTRARVN</sequence>
<evidence type="ECO:0000256" key="3">
    <source>
        <dbReference type="ARBA" id="ARBA00022827"/>
    </source>
</evidence>
<accession>A0A9W8K0Z7</accession>
<keyword evidence="3" id="KW-0274">FAD</keyword>
<dbReference type="SUPFAM" id="SSF51905">
    <property type="entry name" value="FAD/NAD(P)-binding domain"/>
    <property type="match status" value="1"/>
</dbReference>
<evidence type="ECO:0000256" key="1">
    <source>
        <dbReference type="ARBA" id="ARBA00007992"/>
    </source>
</evidence>
<dbReference type="PRINTS" id="PR00420">
    <property type="entry name" value="RNGMNOXGNASE"/>
</dbReference>
<evidence type="ECO:0000259" key="6">
    <source>
        <dbReference type="Pfam" id="PF01494"/>
    </source>
</evidence>
<feature type="domain" description="FAD-binding" evidence="6">
    <location>
        <begin position="4"/>
        <end position="346"/>
    </location>
</feature>
<dbReference type="GO" id="GO:0004497">
    <property type="term" value="F:monooxygenase activity"/>
    <property type="evidence" value="ECO:0007669"/>
    <property type="project" value="UniProtKB-KW"/>
</dbReference>
<keyword evidence="4" id="KW-0560">Oxidoreductase</keyword>